<keyword evidence="11" id="KW-1185">Reference proteome</keyword>
<evidence type="ECO:0000313" key="10">
    <source>
        <dbReference type="EMBL" id="KAL1586237.1"/>
    </source>
</evidence>
<dbReference type="GO" id="GO:0006631">
    <property type="term" value="P:fatty acid metabolic process"/>
    <property type="evidence" value="ECO:0007669"/>
    <property type="project" value="UniProtKB-KW"/>
</dbReference>
<evidence type="ECO:0000256" key="4">
    <source>
        <dbReference type="ARBA" id="ARBA00022832"/>
    </source>
</evidence>
<keyword evidence="5" id="KW-0007">Acetylation</keyword>
<reference evidence="10 11" key="1">
    <citation type="journal article" date="2020" name="Microbiol. Resour. Announc.">
        <title>Draft Genome Sequence of a Cladosporium Species Isolated from the Mesophotic Ascidian Didemnum maculosum.</title>
        <authorList>
            <person name="Gioti A."/>
            <person name="Siaperas R."/>
            <person name="Nikolaivits E."/>
            <person name="Le Goff G."/>
            <person name="Ouazzani J."/>
            <person name="Kotoulas G."/>
            <person name="Topakas E."/>
        </authorList>
    </citation>
    <scope>NUCLEOTIDE SEQUENCE [LARGE SCALE GENOMIC DNA]</scope>
    <source>
        <strain evidence="10 11">TM138-S3</strain>
    </source>
</reference>
<evidence type="ECO:0000256" key="5">
    <source>
        <dbReference type="ARBA" id="ARBA00022990"/>
    </source>
</evidence>
<dbReference type="RefSeq" id="XP_069229342.1">
    <property type="nucleotide sequence ID" value="XM_069374002.1"/>
</dbReference>
<keyword evidence="9" id="KW-0413">Isomerase</keyword>
<evidence type="ECO:0000256" key="3">
    <source>
        <dbReference type="ARBA" id="ARBA00005254"/>
    </source>
</evidence>
<evidence type="ECO:0000256" key="6">
    <source>
        <dbReference type="ARBA" id="ARBA00023026"/>
    </source>
</evidence>
<dbReference type="Gene3D" id="3.90.226.10">
    <property type="entry name" value="2-enoyl-CoA Hydratase, Chain A, domain 1"/>
    <property type="match status" value="1"/>
</dbReference>
<keyword evidence="4" id="KW-0276">Fatty acid metabolism</keyword>
<dbReference type="SUPFAM" id="SSF52096">
    <property type="entry name" value="ClpP/crotonase"/>
    <property type="match status" value="1"/>
</dbReference>
<dbReference type="InterPro" id="IPR014748">
    <property type="entry name" value="Enoyl-CoA_hydra_C"/>
</dbReference>
<evidence type="ECO:0000256" key="1">
    <source>
        <dbReference type="ARBA" id="ARBA00004275"/>
    </source>
</evidence>
<dbReference type="Proteomes" id="UP000803884">
    <property type="component" value="Unassembled WGS sequence"/>
</dbReference>
<sequence length="285" mass="30760">MPPSDYPPQPHFNLTFPSPYVAQVEISRPEKLNAFTEPMVHSLGAIFTQLSTDPSIRAIVLTGAGPRAFTAGLDVQSASESGPLSQTNRDEPLDTARKAALLRRHVLQFQDSVSALERCEKPVIAALHGISYGIALDITTCCDVRYCSSDVRFAVKEVDIGLAADVGTLTRLPKANVPMSWIKEVSLTAREFGAEEALRVGLVSGVFGTREEAVEGALALARKIAEKSPVAVQATKEVLNFSRDHSVQDGLNYVAAYNMSMVQSTDVKDAMLAGLTKKKPTFAKL</sequence>
<comment type="caution">
    <text evidence="10">The sequence shown here is derived from an EMBL/GenBank/DDBJ whole genome shotgun (WGS) entry which is preliminary data.</text>
</comment>
<dbReference type="FunFam" id="3.90.226.10:FF:000024">
    <property type="entry name" value="Delta3,5-delta2,4-dienoyl-CoA isomerase"/>
    <property type="match status" value="1"/>
</dbReference>
<proteinExistence type="inferred from homology"/>
<comment type="similarity">
    <text evidence="3">Belongs to the enoyl-CoA hydratase/isomerase family.</text>
</comment>
<evidence type="ECO:0000256" key="9">
    <source>
        <dbReference type="ARBA" id="ARBA00023235"/>
    </source>
</evidence>
<organism evidence="10 11">
    <name type="scientific">Cladosporium halotolerans</name>
    <dbReference type="NCBI Taxonomy" id="1052096"/>
    <lineage>
        <taxon>Eukaryota</taxon>
        <taxon>Fungi</taxon>
        <taxon>Dikarya</taxon>
        <taxon>Ascomycota</taxon>
        <taxon>Pezizomycotina</taxon>
        <taxon>Dothideomycetes</taxon>
        <taxon>Dothideomycetidae</taxon>
        <taxon>Cladosporiales</taxon>
        <taxon>Cladosporiaceae</taxon>
        <taxon>Cladosporium</taxon>
    </lineage>
</organism>
<evidence type="ECO:0000313" key="11">
    <source>
        <dbReference type="Proteomes" id="UP000803884"/>
    </source>
</evidence>
<dbReference type="Gene3D" id="1.10.12.10">
    <property type="entry name" value="Lyase 2-enoyl-coa Hydratase, Chain A, domain 2"/>
    <property type="match status" value="1"/>
</dbReference>
<dbReference type="PANTHER" id="PTHR43149">
    <property type="entry name" value="ENOYL-COA HYDRATASE"/>
    <property type="match status" value="1"/>
</dbReference>
<dbReference type="EMBL" id="JAAQHG020000015">
    <property type="protein sequence ID" value="KAL1586237.1"/>
    <property type="molecule type" value="Genomic_DNA"/>
</dbReference>
<name>A0AB34KR02_9PEZI</name>
<keyword evidence="8" id="KW-0576">Peroxisome</keyword>
<comment type="subcellular location">
    <subcellularLocation>
        <location evidence="1">Peroxisome</location>
    </subcellularLocation>
</comment>
<dbReference type="AlphaFoldDB" id="A0AB34KR02"/>
<dbReference type="FunFam" id="1.10.12.10:FF:000004">
    <property type="entry name" value="Delta3,5-delta2,4-dienoyl-CoA isomerase"/>
    <property type="match status" value="1"/>
</dbReference>
<evidence type="ECO:0000256" key="8">
    <source>
        <dbReference type="ARBA" id="ARBA00023140"/>
    </source>
</evidence>
<dbReference type="GO" id="GO:0051750">
    <property type="term" value="F:delta(3,5)-delta(2,4)-dienoyl-CoA isomerase activity"/>
    <property type="evidence" value="ECO:0007669"/>
    <property type="project" value="TreeGrafter"/>
</dbReference>
<dbReference type="GeneID" id="96006840"/>
<dbReference type="PANTHER" id="PTHR43149:SF1">
    <property type="entry name" value="DELTA(3,5)-DELTA(2,4)-DIENOYL-COA ISOMERASE, MITOCHONDRIAL"/>
    <property type="match status" value="1"/>
</dbReference>
<dbReference type="CDD" id="cd06558">
    <property type="entry name" value="crotonase-like"/>
    <property type="match status" value="1"/>
</dbReference>
<dbReference type="GO" id="GO:0005777">
    <property type="term" value="C:peroxisome"/>
    <property type="evidence" value="ECO:0007669"/>
    <property type="project" value="UniProtKB-SubCell"/>
</dbReference>
<gene>
    <name evidence="10" type="ORF">WHR41_05397</name>
</gene>
<evidence type="ECO:0000256" key="7">
    <source>
        <dbReference type="ARBA" id="ARBA00023098"/>
    </source>
</evidence>
<evidence type="ECO:0008006" key="12">
    <source>
        <dbReference type="Google" id="ProtNLM"/>
    </source>
</evidence>
<evidence type="ECO:0000256" key="2">
    <source>
        <dbReference type="ARBA" id="ARBA00005005"/>
    </source>
</evidence>
<dbReference type="InterPro" id="IPR045002">
    <property type="entry name" value="Ech1-like"/>
</dbReference>
<dbReference type="InterPro" id="IPR001753">
    <property type="entry name" value="Enoyl-CoA_hydra/iso"/>
</dbReference>
<keyword evidence="7" id="KW-0443">Lipid metabolism</keyword>
<comment type="pathway">
    <text evidence="2">Lipid metabolism; fatty acid beta-oxidation.</text>
</comment>
<protein>
    <recommendedName>
        <fullName evidence="12">Enoyl-CoA hydratase</fullName>
    </recommendedName>
</protein>
<dbReference type="Pfam" id="PF00378">
    <property type="entry name" value="ECH_1"/>
    <property type="match status" value="1"/>
</dbReference>
<accession>A0AB34KR02</accession>
<dbReference type="InterPro" id="IPR029045">
    <property type="entry name" value="ClpP/crotonase-like_dom_sf"/>
</dbReference>
<dbReference type="GO" id="GO:0005739">
    <property type="term" value="C:mitochondrion"/>
    <property type="evidence" value="ECO:0007669"/>
    <property type="project" value="TreeGrafter"/>
</dbReference>
<keyword evidence="6" id="KW-0843">Virulence</keyword>